<keyword evidence="2" id="KW-1003">Cell membrane</keyword>
<evidence type="ECO:0000259" key="7">
    <source>
        <dbReference type="PROSITE" id="PS50850"/>
    </source>
</evidence>
<evidence type="ECO:0000256" key="3">
    <source>
        <dbReference type="ARBA" id="ARBA00022692"/>
    </source>
</evidence>
<evidence type="ECO:0000256" key="1">
    <source>
        <dbReference type="ARBA" id="ARBA00004651"/>
    </source>
</evidence>
<dbReference type="EMBL" id="CP017248">
    <property type="protein sequence ID" value="AOR32300.1"/>
    <property type="molecule type" value="Genomic_DNA"/>
</dbReference>
<keyword evidence="8" id="KW-0813">Transport</keyword>
<feature type="domain" description="Major facilitator superfamily (MFS) profile" evidence="7">
    <location>
        <begin position="1"/>
        <end position="370"/>
    </location>
</feature>
<dbReference type="InterPro" id="IPR011701">
    <property type="entry name" value="MFS"/>
</dbReference>
<feature type="transmembrane region" description="Helical" evidence="6">
    <location>
        <begin position="227"/>
        <end position="250"/>
    </location>
</feature>
<feature type="transmembrane region" description="Helical" evidence="6">
    <location>
        <begin position="281"/>
        <end position="301"/>
    </location>
</feature>
<dbReference type="Proteomes" id="UP000094960">
    <property type="component" value="Chromosome"/>
</dbReference>
<evidence type="ECO:0000256" key="4">
    <source>
        <dbReference type="ARBA" id="ARBA00022989"/>
    </source>
</evidence>
<feature type="transmembrane region" description="Helical" evidence="6">
    <location>
        <begin position="62"/>
        <end position="80"/>
    </location>
</feature>
<name>A0A1D7YA04_9ACTN</name>
<dbReference type="GO" id="GO:0022857">
    <property type="term" value="F:transmembrane transporter activity"/>
    <property type="evidence" value="ECO:0007669"/>
    <property type="project" value="InterPro"/>
</dbReference>
<sequence>MLAAFAFNTTENLPIGLLRLISADLRVSLPAVGLLVTGYGVTVAAMSLPVAQVTRAIPRRHLLTALLAVFALASWAPVATGRSYPGLLAARLATALAQALFWAVSGPVAVGLFPPSRRGRIIGLVSVGGSLAQVLGVPAGTWLGGGYGWHTPFVVLGGAGCAALAVLAALLPTSRPDQGHAVRASAPDARRFTAVLATTALSATGVFTGFTYLTAFLSEAARFSDGAVSVLLTVYGGAGFAAVVLAGTLLDRFPRAVPALLVAGQTGGLCGLYAGGGHGRVVAVGALVLLGVSTGPFFMATQNLVFRTVPGRTELGLAGNSAAFNVGVAVGASTGGVLLPAVGVRGAFLVGGVFTAVALVVLAAGTGRPRRPAGEELRVTGAGRIRVNDN</sequence>
<evidence type="ECO:0000256" key="6">
    <source>
        <dbReference type="SAM" id="Phobius"/>
    </source>
</evidence>
<dbReference type="PANTHER" id="PTHR43124">
    <property type="entry name" value="PURINE EFFLUX PUMP PBUE"/>
    <property type="match status" value="1"/>
</dbReference>
<keyword evidence="8" id="KW-0762">Sugar transport</keyword>
<feature type="transmembrane region" description="Helical" evidence="6">
    <location>
        <begin position="149"/>
        <end position="171"/>
    </location>
</feature>
<proteinExistence type="predicted"/>
<protein>
    <submittedName>
        <fullName evidence="8">Sugar transporter</fullName>
    </submittedName>
</protein>
<evidence type="ECO:0000313" key="9">
    <source>
        <dbReference type="Proteomes" id="UP000094960"/>
    </source>
</evidence>
<feature type="transmembrane region" description="Helical" evidence="6">
    <location>
        <begin position="322"/>
        <end position="341"/>
    </location>
</feature>
<dbReference type="Gene3D" id="1.20.1250.20">
    <property type="entry name" value="MFS general substrate transporter like domains"/>
    <property type="match status" value="2"/>
</dbReference>
<feature type="transmembrane region" description="Helical" evidence="6">
    <location>
        <begin position="92"/>
        <end position="114"/>
    </location>
</feature>
<keyword evidence="4 6" id="KW-1133">Transmembrane helix</keyword>
<feature type="transmembrane region" description="Helical" evidence="6">
    <location>
        <begin position="121"/>
        <end position="143"/>
    </location>
</feature>
<feature type="transmembrane region" description="Helical" evidence="6">
    <location>
        <begin position="192"/>
        <end position="215"/>
    </location>
</feature>
<evidence type="ECO:0000256" key="5">
    <source>
        <dbReference type="ARBA" id="ARBA00023136"/>
    </source>
</evidence>
<accession>A0A1D7YA04</accession>
<dbReference type="GO" id="GO:0005886">
    <property type="term" value="C:plasma membrane"/>
    <property type="evidence" value="ECO:0007669"/>
    <property type="project" value="UniProtKB-SubCell"/>
</dbReference>
<feature type="transmembrane region" description="Helical" evidence="6">
    <location>
        <begin position="347"/>
        <end position="365"/>
    </location>
</feature>
<dbReference type="RefSeq" id="WP_069778914.1">
    <property type="nucleotide sequence ID" value="NZ_CP017248.1"/>
</dbReference>
<dbReference type="PANTHER" id="PTHR43124:SF3">
    <property type="entry name" value="CHLORAMPHENICOL EFFLUX PUMP RV0191"/>
    <property type="match status" value="1"/>
</dbReference>
<dbReference type="Pfam" id="PF07690">
    <property type="entry name" value="MFS_1"/>
    <property type="match status" value="1"/>
</dbReference>
<dbReference type="CDD" id="cd17324">
    <property type="entry name" value="MFS_NepI_like"/>
    <property type="match status" value="1"/>
</dbReference>
<dbReference type="InterPro" id="IPR050189">
    <property type="entry name" value="MFS_Efflux_Transporters"/>
</dbReference>
<reference evidence="9" key="1">
    <citation type="submission" date="2016-09" db="EMBL/GenBank/DDBJ databases">
        <title>Streptomyces puniciscabiei strain:TW1S1 Genome sequencing and assembly.</title>
        <authorList>
            <person name="Kim M.-K."/>
            <person name="Kim S.B."/>
        </authorList>
    </citation>
    <scope>NUCLEOTIDE SEQUENCE [LARGE SCALE GENOMIC DNA]</scope>
    <source>
        <strain evidence="9">TW1S1</strain>
    </source>
</reference>
<dbReference type="InterPro" id="IPR036259">
    <property type="entry name" value="MFS_trans_sf"/>
</dbReference>
<dbReference type="KEGG" id="spun:BFF78_15585"/>
<evidence type="ECO:0000256" key="2">
    <source>
        <dbReference type="ARBA" id="ARBA00022475"/>
    </source>
</evidence>
<feature type="transmembrane region" description="Helical" evidence="6">
    <location>
        <begin position="257"/>
        <end position="275"/>
    </location>
</feature>
<gene>
    <name evidence="8" type="ORF">BFF78_15585</name>
</gene>
<keyword evidence="5 6" id="KW-0472">Membrane</keyword>
<dbReference type="InterPro" id="IPR020846">
    <property type="entry name" value="MFS_dom"/>
</dbReference>
<keyword evidence="3 6" id="KW-0812">Transmembrane</keyword>
<keyword evidence="9" id="KW-1185">Reference proteome</keyword>
<comment type="subcellular location">
    <subcellularLocation>
        <location evidence="1">Cell membrane</location>
        <topology evidence="1">Multi-pass membrane protein</topology>
    </subcellularLocation>
</comment>
<organism evidence="8 9">
    <name type="scientific">Streptomyces fodineus</name>
    <dbReference type="NCBI Taxonomy" id="1904616"/>
    <lineage>
        <taxon>Bacteria</taxon>
        <taxon>Bacillati</taxon>
        <taxon>Actinomycetota</taxon>
        <taxon>Actinomycetes</taxon>
        <taxon>Kitasatosporales</taxon>
        <taxon>Streptomycetaceae</taxon>
        <taxon>Streptomyces</taxon>
    </lineage>
</organism>
<dbReference type="PROSITE" id="PS50850">
    <property type="entry name" value="MFS"/>
    <property type="match status" value="1"/>
</dbReference>
<evidence type="ECO:0000313" key="8">
    <source>
        <dbReference type="EMBL" id="AOR32300.1"/>
    </source>
</evidence>
<feature type="transmembrane region" description="Helical" evidence="6">
    <location>
        <begin position="27"/>
        <end position="50"/>
    </location>
</feature>
<dbReference type="AlphaFoldDB" id="A0A1D7YA04"/>
<dbReference type="SUPFAM" id="SSF103473">
    <property type="entry name" value="MFS general substrate transporter"/>
    <property type="match status" value="1"/>
</dbReference>